<dbReference type="HOGENOM" id="CLU_2804844_0_0_9"/>
<dbReference type="RefSeq" id="WP_002595592.1">
    <property type="nucleotide sequence ID" value="NZ_KB851019.1"/>
</dbReference>
<proteinExistence type="predicted"/>
<dbReference type="EMBL" id="AGYR01000016">
    <property type="protein sequence ID" value="ENZ17359.1"/>
    <property type="molecule type" value="Genomic_DNA"/>
</dbReference>
<dbReference type="PATRIC" id="fig|999408.3.peg.2095"/>
<comment type="caution">
    <text evidence="2">The sequence shown here is derived from an EMBL/GenBank/DDBJ whole genome shotgun (WGS) entry which is preliminary data.</text>
</comment>
<feature type="compositionally biased region" description="Basic residues" evidence="1">
    <location>
        <begin position="1"/>
        <end position="10"/>
    </location>
</feature>
<organism evidence="2 3">
    <name type="scientific">[Clostridium] clostridioforme 90A8</name>
    <dbReference type="NCBI Taxonomy" id="999408"/>
    <lineage>
        <taxon>Bacteria</taxon>
        <taxon>Bacillati</taxon>
        <taxon>Bacillota</taxon>
        <taxon>Clostridia</taxon>
        <taxon>Lachnospirales</taxon>
        <taxon>Lachnospiraceae</taxon>
        <taxon>Enterocloster</taxon>
    </lineage>
</organism>
<evidence type="ECO:0000313" key="3">
    <source>
        <dbReference type="Proteomes" id="UP000013085"/>
    </source>
</evidence>
<dbReference type="Proteomes" id="UP000013085">
    <property type="component" value="Unassembled WGS sequence"/>
</dbReference>
<gene>
    <name evidence="2" type="ORF">HMPREF1090_01949</name>
</gene>
<dbReference type="AlphaFoldDB" id="A0A0E2HCE7"/>
<evidence type="ECO:0000313" key="2">
    <source>
        <dbReference type="EMBL" id="ENZ17359.1"/>
    </source>
</evidence>
<protein>
    <submittedName>
        <fullName evidence="2">Uncharacterized protein</fullName>
    </submittedName>
</protein>
<feature type="region of interest" description="Disordered" evidence="1">
    <location>
        <begin position="1"/>
        <end position="67"/>
    </location>
</feature>
<name>A0A0E2HCE7_9FIRM</name>
<evidence type="ECO:0000256" key="1">
    <source>
        <dbReference type="SAM" id="MobiDB-lite"/>
    </source>
</evidence>
<reference evidence="2 3" key="1">
    <citation type="submission" date="2013-01" db="EMBL/GenBank/DDBJ databases">
        <title>The Genome Sequence of Clostridium clostridioforme 90A8.</title>
        <authorList>
            <consortium name="The Broad Institute Genome Sequencing Platform"/>
            <person name="Earl A."/>
            <person name="Ward D."/>
            <person name="Feldgarden M."/>
            <person name="Gevers D."/>
            <person name="Courvalin P."/>
            <person name="Lambert T."/>
            <person name="Walker B."/>
            <person name="Young S.K."/>
            <person name="Zeng Q."/>
            <person name="Gargeya S."/>
            <person name="Fitzgerald M."/>
            <person name="Haas B."/>
            <person name="Abouelleil A."/>
            <person name="Alvarado L."/>
            <person name="Arachchi H.M."/>
            <person name="Berlin A.M."/>
            <person name="Chapman S.B."/>
            <person name="Dewar J."/>
            <person name="Goldberg J."/>
            <person name="Griggs A."/>
            <person name="Gujja S."/>
            <person name="Hansen M."/>
            <person name="Howarth C."/>
            <person name="Imamovic A."/>
            <person name="Larimer J."/>
            <person name="McCowan C."/>
            <person name="Murphy C."/>
            <person name="Neiman D."/>
            <person name="Pearson M."/>
            <person name="Priest M."/>
            <person name="Roberts A."/>
            <person name="Saif S."/>
            <person name="Shea T."/>
            <person name="Sisk P."/>
            <person name="Sykes S."/>
            <person name="Wortman J."/>
            <person name="Nusbaum C."/>
            <person name="Birren B."/>
        </authorList>
    </citation>
    <scope>NUCLEOTIDE SEQUENCE [LARGE SCALE GENOMIC DNA]</scope>
    <source>
        <strain evidence="2 3">90A8</strain>
    </source>
</reference>
<accession>A0A0E2HCE7</accession>
<sequence>MAKTTNKHAAKLSGNGGYVDAGPDLGAKQPTPYLYDAPSNVPHPEIHDSGIGGPSDREENGMDDCEE</sequence>